<dbReference type="InterPro" id="IPR013783">
    <property type="entry name" value="Ig-like_fold"/>
</dbReference>
<dbReference type="PANTHER" id="PTHR30504:SF4">
    <property type="entry name" value="GLUCANS BIOSYNTHESIS PROTEIN G"/>
    <property type="match status" value="1"/>
</dbReference>
<evidence type="ECO:0000256" key="3">
    <source>
        <dbReference type="ARBA" id="ARBA00009284"/>
    </source>
</evidence>
<evidence type="ECO:0000256" key="4">
    <source>
        <dbReference type="ARBA" id="ARBA00015376"/>
    </source>
</evidence>
<evidence type="ECO:0000313" key="8">
    <source>
        <dbReference type="Proteomes" id="UP001424741"/>
    </source>
</evidence>
<dbReference type="Gene3D" id="2.60.40.10">
    <property type="entry name" value="Immunoglobulins"/>
    <property type="match status" value="1"/>
</dbReference>
<dbReference type="Gene3D" id="2.70.98.10">
    <property type="match status" value="1"/>
</dbReference>
<name>A0ABP9V288_9BACT</name>
<evidence type="ECO:0000256" key="2">
    <source>
        <dbReference type="ARBA" id="ARBA00005001"/>
    </source>
</evidence>
<dbReference type="InterPro" id="IPR007444">
    <property type="entry name" value="Glucan_biosyn_MdoG_C"/>
</dbReference>
<evidence type="ECO:0000313" key="7">
    <source>
        <dbReference type="EMBL" id="GAA5496100.1"/>
    </source>
</evidence>
<dbReference type="Pfam" id="PF04349">
    <property type="entry name" value="MdoG"/>
    <property type="match status" value="1"/>
</dbReference>
<comment type="caution">
    <text evidence="7">The sequence shown here is derived from an EMBL/GenBank/DDBJ whole genome shotgun (WGS) entry which is preliminary data.</text>
</comment>
<dbReference type="InterPro" id="IPR014756">
    <property type="entry name" value="Ig_E-set"/>
</dbReference>
<keyword evidence="8" id="KW-1185">Reference proteome</keyword>
<gene>
    <name evidence="7" type="primary">mdoG</name>
    <name evidence="7" type="ORF">Rhal01_02281</name>
</gene>
<dbReference type="SUPFAM" id="SSF81296">
    <property type="entry name" value="E set domains"/>
    <property type="match status" value="1"/>
</dbReference>
<organism evidence="7 8">
    <name type="scientific">Rubritalea halochordaticola</name>
    <dbReference type="NCBI Taxonomy" id="714537"/>
    <lineage>
        <taxon>Bacteria</taxon>
        <taxon>Pseudomonadati</taxon>
        <taxon>Verrucomicrobiota</taxon>
        <taxon>Verrucomicrobiia</taxon>
        <taxon>Verrucomicrobiales</taxon>
        <taxon>Rubritaleaceae</taxon>
        <taxon>Rubritalea</taxon>
    </lineage>
</organism>
<reference evidence="7 8" key="1">
    <citation type="submission" date="2024-02" db="EMBL/GenBank/DDBJ databases">
        <title>Rubritalea halochordaticola NBRC 107102.</title>
        <authorList>
            <person name="Ichikawa N."/>
            <person name="Katano-Makiyama Y."/>
            <person name="Hidaka K."/>
        </authorList>
    </citation>
    <scope>NUCLEOTIDE SEQUENCE [LARGE SCALE GENOMIC DNA]</scope>
    <source>
        <strain evidence="7 8">NBRC 107102</strain>
    </source>
</reference>
<comment type="pathway">
    <text evidence="2">Glycan metabolism; osmoregulated periplasmic glucan (OPG) biosynthesis.</text>
</comment>
<dbReference type="InterPro" id="IPR014438">
    <property type="entry name" value="Glucan_biosyn_MdoG/MdoD"/>
</dbReference>
<feature type="domain" description="Glucan biosynthesis periplasmic MdoG C-terminal" evidence="6">
    <location>
        <begin position="28"/>
        <end position="509"/>
    </location>
</feature>
<dbReference type="SUPFAM" id="SSF74650">
    <property type="entry name" value="Galactose mutarotase-like"/>
    <property type="match status" value="1"/>
</dbReference>
<dbReference type="InterPro" id="IPR011013">
    <property type="entry name" value="Gal_mutarotase_sf_dom"/>
</dbReference>
<comment type="subcellular location">
    <subcellularLocation>
        <location evidence="1">Periplasm</location>
    </subcellularLocation>
</comment>
<dbReference type="PIRSF" id="PIRSF006281">
    <property type="entry name" value="MdoG"/>
    <property type="match status" value="1"/>
</dbReference>
<accession>A0ABP9V288</accession>
<dbReference type="InterPro" id="IPR014718">
    <property type="entry name" value="GH-type_carb-bd"/>
</dbReference>
<proteinExistence type="inferred from homology"/>
<dbReference type="EMBL" id="BAABRL010000006">
    <property type="protein sequence ID" value="GAA5496100.1"/>
    <property type="molecule type" value="Genomic_DNA"/>
</dbReference>
<dbReference type="PANTHER" id="PTHR30504">
    <property type="entry name" value="GLUCANS BIOSYNTHESIS PROTEIN"/>
    <property type="match status" value="1"/>
</dbReference>
<dbReference type="Proteomes" id="UP001424741">
    <property type="component" value="Unassembled WGS sequence"/>
</dbReference>
<evidence type="ECO:0000259" key="6">
    <source>
        <dbReference type="Pfam" id="PF04349"/>
    </source>
</evidence>
<comment type="similarity">
    <text evidence="3">Belongs to the OpgD/OpgG family.</text>
</comment>
<keyword evidence="5" id="KW-0574">Periplasm</keyword>
<dbReference type="RefSeq" id="WP_346188827.1">
    <property type="nucleotide sequence ID" value="NZ_BAABRL010000006.1"/>
</dbReference>
<protein>
    <recommendedName>
        <fullName evidence="4">Glucans biosynthesis protein G</fullName>
    </recommendedName>
</protein>
<sequence>MGSSILSALVISSTILLLPLFSASGAPFTFETVEGKAKQQASKAYSAPAPLEKSLSELDYDGYRLIRSSQENALWAEQELPFRLQFMHPGYRFLKPVKMNIVDHDGNSSPLAFDKKYFDYKDIPELEKTQFNVDGFAGFRILHPLNDVQGQYDELGSFVGASYFRLLGKDQSYGISARGLALNSVTPGAAEEFPDFTEYWFIQPKPEDKSFTLYALLDSPSVTGAYRFIIHPGETTRADITASLFFRKEVKCLGLAPLTSMFWYGENHRERTFPDWRPEVHDSDGLLLKYRNQQTLWRPLYNHHAIRNALFNAKELVGYGLLQRDRDFNNYQDLGNPQHRAPSTWVEPSGEWPSGGIRLIELPTNNEAMDNIVSFYQPAQSPKAGDSLRYSYCLCWEKTHEQQLSPNQVIATRIEKLPGTETLRRFVLDFSGPDLNKLPDNTNITAEVSSTGGTKVTETQCFKNPHTGGWRVAFILDLSKNPTQPTQIHCLLKDLPNQTNLSEIWSYQWTP</sequence>
<evidence type="ECO:0000256" key="1">
    <source>
        <dbReference type="ARBA" id="ARBA00004418"/>
    </source>
</evidence>
<evidence type="ECO:0000256" key="5">
    <source>
        <dbReference type="ARBA" id="ARBA00022764"/>
    </source>
</evidence>